<dbReference type="EMBL" id="VRTY01000013">
    <property type="protein sequence ID" value="TXK50302.1"/>
    <property type="molecule type" value="Genomic_DNA"/>
</dbReference>
<dbReference type="OrthoDB" id="9815939at2"/>
<dbReference type="Proteomes" id="UP000321926">
    <property type="component" value="Unassembled WGS sequence"/>
</dbReference>
<dbReference type="Pfam" id="PF19266">
    <property type="entry name" value="CIS_tube"/>
    <property type="match status" value="1"/>
</dbReference>
<protein>
    <submittedName>
        <fullName evidence="2">LysM peptidoglycan-binding domain-containing protein</fullName>
    </submittedName>
</protein>
<sequence>MWIRAYRSATMEDKDFVGEYYAMVNPETYAIDLKMEVKEGQGQGTSGKQQKFTFKKPEELSFEFLFDNTGIIDGKPKPKGIHEDLQKLQDLAFKLDGEVHEPHHVLLIWGKLVFQGRITGMTINYKLFNPDGTPIRAMVKITIKQSEEESERTAKERKSSPDLTHIRTIRKGESLPWLCYLIYGSPKYYLEVARANKLSNFRKIKEGTQILFPPFQKT</sequence>
<keyword evidence="3" id="KW-1185">Reference proteome</keyword>
<organism evidence="2 3">
    <name type="scientific">Pontibacter qinzhouensis</name>
    <dbReference type="NCBI Taxonomy" id="2603253"/>
    <lineage>
        <taxon>Bacteria</taxon>
        <taxon>Pseudomonadati</taxon>
        <taxon>Bacteroidota</taxon>
        <taxon>Cytophagia</taxon>
        <taxon>Cytophagales</taxon>
        <taxon>Hymenobacteraceae</taxon>
        <taxon>Pontibacter</taxon>
    </lineage>
</organism>
<dbReference type="InterPro" id="IPR045361">
    <property type="entry name" value="CIS_tube_prot_N"/>
</dbReference>
<proteinExistence type="predicted"/>
<feature type="domain" description="Contractile injection system tube protein N-terminal" evidence="1">
    <location>
        <begin position="1"/>
        <end position="153"/>
    </location>
</feature>
<evidence type="ECO:0000313" key="3">
    <source>
        <dbReference type="Proteomes" id="UP000321926"/>
    </source>
</evidence>
<accession>A0A5C8K927</accession>
<gene>
    <name evidence="2" type="ORF">FVR03_05245</name>
</gene>
<comment type="caution">
    <text evidence="2">The sequence shown here is derived from an EMBL/GenBank/DDBJ whole genome shotgun (WGS) entry which is preliminary data.</text>
</comment>
<name>A0A5C8K927_9BACT</name>
<dbReference type="AlphaFoldDB" id="A0A5C8K927"/>
<evidence type="ECO:0000313" key="2">
    <source>
        <dbReference type="EMBL" id="TXK50302.1"/>
    </source>
</evidence>
<evidence type="ECO:0000259" key="1">
    <source>
        <dbReference type="Pfam" id="PF19266"/>
    </source>
</evidence>
<reference evidence="2 3" key="1">
    <citation type="submission" date="2019-08" db="EMBL/GenBank/DDBJ databases">
        <authorList>
            <person name="Shi S."/>
        </authorList>
    </citation>
    <scope>NUCLEOTIDE SEQUENCE [LARGE SCALE GENOMIC DNA]</scope>
    <source>
        <strain evidence="2 3">GY10130</strain>
    </source>
</reference>